<gene>
    <name evidence="2" type="ORF">CWS31_005920</name>
</gene>
<dbReference type="EMBL" id="PJAI02000004">
    <property type="protein sequence ID" value="TYK66481.1"/>
    <property type="molecule type" value="Genomic_DNA"/>
</dbReference>
<organism evidence="2 3">
    <name type="scientific">Colwellia echini</name>
    <dbReference type="NCBI Taxonomy" id="1982103"/>
    <lineage>
        <taxon>Bacteria</taxon>
        <taxon>Pseudomonadati</taxon>
        <taxon>Pseudomonadota</taxon>
        <taxon>Gammaproteobacteria</taxon>
        <taxon>Alteromonadales</taxon>
        <taxon>Colwelliaceae</taxon>
        <taxon>Colwellia</taxon>
    </lineage>
</organism>
<evidence type="ECO:0000313" key="3">
    <source>
        <dbReference type="Proteomes" id="UP000815846"/>
    </source>
</evidence>
<dbReference type="RefSeq" id="WP_101345247.1">
    <property type="nucleotide sequence ID" value="NZ_PJAI02000004.1"/>
</dbReference>
<comment type="caution">
    <text evidence="2">The sequence shown here is derived from an EMBL/GenBank/DDBJ whole genome shotgun (WGS) entry which is preliminary data.</text>
</comment>
<protein>
    <submittedName>
        <fullName evidence="2">Uncharacterized protein</fullName>
    </submittedName>
</protein>
<reference evidence="2 3" key="1">
    <citation type="submission" date="2019-08" db="EMBL/GenBank/DDBJ databases">
        <title>Microbe sample from Colwellia echini.</title>
        <authorList>
            <person name="Christiansen L."/>
            <person name="Pathiraja D."/>
            <person name="Schultz-Johansen M."/>
            <person name="Choi I.-G."/>
            <person name="Stougaard P."/>
        </authorList>
    </citation>
    <scope>NUCLEOTIDE SEQUENCE [LARGE SCALE GENOMIC DNA]</scope>
    <source>
        <strain evidence="2 3">A3</strain>
    </source>
</reference>
<proteinExistence type="predicted"/>
<evidence type="ECO:0000256" key="1">
    <source>
        <dbReference type="SAM" id="MobiDB-lite"/>
    </source>
</evidence>
<feature type="region of interest" description="Disordered" evidence="1">
    <location>
        <begin position="180"/>
        <end position="213"/>
    </location>
</feature>
<sequence>MGIDYKKYESYKKYIEDSEAYEVKKIIEWCKKNKYHEDEGVRFSANALIKYLTKAELPYSNLRAKNKRGQFKKVTELDLFIWAYARIHGVSKASREFQKNYHKIDETRNSIFTNKTIRDRIHKLAADNSIDYKTMMESNSFPHADLKNESLVYRPRGLLLLALTAYNDYLYKTTGYLRPKEQREKAKRDEKSNRLAQERQIEAIKSGVEPKKPYSTSEFFKQKLDWIKKAKKFDKEGK</sequence>
<feature type="compositionally biased region" description="Basic and acidic residues" evidence="1">
    <location>
        <begin position="180"/>
        <end position="212"/>
    </location>
</feature>
<evidence type="ECO:0000313" key="2">
    <source>
        <dbReference type="EMBL" id="TYK66481.1"/>
    </source>
</evidence>
<keyword evidence="3" id="KW-1185">Reference proteome</keyword>
<accession>A0ABY3MZ26</accession>
<dbReference type="Proteomes" id="UP000815846">
    <property type="component" value="Unassembled WGS sequence"/>
</dbReference>
<name>A0ABY3MZ26_9GAMM</name>